<feature type="region of interest" description="Disordered" evidence="1">
    <location>
        <begin position="22"/>
        <end position="47"/>
    </location>
</feature>
<reference evidence="2 3" key="1">
    <citation type="submission" date="2024-11" db="EMBL/GenBank/DDBJ databases">
        <title>A near-complete genome assembly of Cinchona calisaya.</title>
        <authorList>
            <person name="Lian D.C."/>
            <person name="Zhao X.W."/>
            <person name="Wei L."/>
        </authorList>
    </citation>
    <scope>NUCLEOTIDE SEQUENCE [LARGE SCALE GENOMIC DNA]</scope>
    <source>
        <tissue evidence="2">Nenye</tissue>
    </source>
</reference>
<gene>
    <name evidence="2" type="ORF">ACH5RR_018360</name>
</gene>
<keyword evidence="3" id="KW-1185">Reference proteome</keyword>
<feature type="region of interest" description="Disordered" evidence="1">
    <location>
        <begin position="73"/>
        <end position="118"/>
    </location>
</feature>
<accession>A0ABD2ZMW4</accession>
<dbReference type="Proteomes" id="UP001630127">
    <property type="component" value="Unassembled WGS sequence"/>
</dbReference>
<evidence type="ECO:0000313" key="3">
    <source>
        <dbReference type="Proteomes" id="UP001630127"/>
    </source>
</evidence>
<proteinExistence type="predicted"/>
<organism evidence="2 3">
    <name type="scientific">Cinchona calisaya</name>
    <dbReference type="NCBI Taxonomy" id="153742"/>
    <lineage>
        <taxon>Eukaryota</taxon>
        <taxon>Viridiplantae</taxon>
        <taxon>Streptophyta</taxon>
        <taxon>Embryophyta</taxon>
        <taxon>Tracheophyta</taxon>
        <taxon>Spermatophyta</taxon>
        <taxon>Magnoliopsida</taxon>
        <taxon>eudicotyledons</taxon>
        <taxon>Gunneridae</taxon>
        <taxon>Pentapetalae</taxon>
        <taxon>asterids</taxon>
        <taxon>lamiids</taxon>
        <taxon>Gentianales</taxon>
        <taxon>Rubiaceae</taxon>
        <taxon>Cinchonoideae</taxon>
        <taxon>Cinchoneae</taxon>
        <taxon>Cinchona</taxon>
    </lineage>
</organism>
<evidence type="ECO:0000313" key="2">
    <source>
        <dbReference type="EMBL" id="KAL3520211.1"/>
    </source>
</evidence>
<dbReference type="AlphaFoldDB" id="A0ABD2ZMW4"/>
<evidence type="ECO:0000256" key="1">
    <source>
        <dbReference type="SAM" id="MobiDB-lite"/>
    </source>
</evidence>
<sequence length="236" mass="26021">MQPFPPHTNFFCSLKHVEKRLKLENPSSSSNLPPPPPPSPSPPATPLEKAIDTQIDSLGSTIFLYLAQTATPTTSSKLQESDPPEEFLSCSPYFPPTQKNPFQENNEQNQETSNEAFESSDLHDIELLIQLLGLSDENEVKRSACGFDFGYGEDDFFGKIVGVKGPKCAKELQRLEGWIKCLMNGGGEKKEPLRLGHLLLCKAAFLTSLEGSTDGFASFEFPSTIDDFLHSDPPID</sequence>
<feature type="compositionally biased region" description="Pro residues" evidence="1">
    <location>
        <begin position="32"/>
        <end position="45"/>
    </location>
</feature>
<comment type="caution">
    <text evidence="2">The sequence shown here is derived from an EMBL/GenBank/DDBJ whole genome shotgun (WGS) entry which is preliminary data.</text>
</comment>
<protein>
    <submittedName>
        <fullName evidence="2">Uncharacterized protein</fullName>
    </submittedName>
</protein>
<name>A0ABD2ZMW4_9GENT</name>
<dbReference type="EMBL" id="JBJUIK010000008">
    <property type="protein sequence ID" value="KAL3520211.1"/>
    <property type="molecule type" value="Genomic_DNA"/>
</dbReference>